<dbReference type="RefSeq" id="WP_145366945.1">
    <property type="nucleotide sequence ID" value="NZ_CP036275.1"/>
</dbReference>
<evidence type="ECO:0008006" key="3">
    <source>
        <dbReference type="Google" id="ProtNLM"/>
    </source>
</evidence>
<protein>
    <recommendedName>
        <fullName evidence="3">Adhesin</fullName>
    </recommendedName>
</protein>
<dbReference type="KEGG" id="mri:Mal4_05450"/>
<dbReference type="Proteomes" id="UP000320496">
    <property type="component" value="Chromosome"/>
</dbReference>
<dbReference type="SUPFAM" id="SSF89360">
    <property type="entry name" value="HesB-like domain"/>
    <property type="match status" value="1"/>
</dbReference>
<reference evidence="1 2" key="1">
    <citation type="submission" date="2019-02" db="EMBL/GenBank/DDBJ databases">
        <title>Deep-cultivation of Planctomycetes and their phenomic and genomic characterization uncovers novel biology.</title>
        <authorList>
            <person name="Wiegand S."/>
            <person name="Jogler M."/>
            <person name="Boedeker C."/>
            <person name="Pinto D."/>
            <person name="Vollmers J."/>
            <person name="Rivas-Marin E."/>
            <person name="Kohn T."/>
            <person name="Peeters S.H."/>
            <person name="Heuer A."/>
            <person name="Rast P."/>
            <person name="Oberbeckmann S."/>
            <person name="Bunk B."/>
            <person name="Jeske O."/>
            <person name="Meyerdierks A."/>
            <person name="Storesund J.E."/>
            <person name="Kallscheuer N."/>
            <person name="Luecker S."/>
            <person name="Lage O.M."/>
            <person name="Pohl T."/>
            <person name="Merkel B.J."/>
            <person name="Hornburger P."/>
            <person name="Mueller R.-W."/>
            <person name="Bruemmer F."/>
            <person name="Labrenz M."/>
            <person name="Spormann A.M."/>
            <person name="Op den Camp H."/>
            <person name="Overmann J."/>
            <person name="Amann R."/>
            <person name="Jetten M.S.M."/>
            <person name="Mascher T."/>
            <person name="Medema M.H."/>
            <person name="Devos D.P."/>
            <person name="Kaster A.-K."/>
            <person name="Ovreas L."/>
            <person name="Rohde M."/>
            <person name="Galperin M.Y."/>
            <person name="Jogler C."/>
        </authorList>
    </citation>
    <scope>NUCLEOTIDE SEQUENCE [LARGE SCALE GENOMIC DNA]</scope>
    <source>
        <strain evidence="1 2">Mal4</strain>
    </source>
</reference>
<organism evidence="1 2">
    <name type="scientific">Maioricimonas rarisocia</name>
    <dbReference type="NCBI Taxonomy" id="2528026"/>
    <lineage>
        <taxon>Bacteria</taxon>
        <taxon>Pseudomonadati</taxon>
        <taxon>Planctomycetota</taxon>
        <taxon>Planctomycetia</taxon>
        <taxon>Planctomycetales</taxon>
        <taxon>Planctomycetaceae</taxon>
        <taxon>Maioricimonas</taxon>
    </lineage>
</organism>
<sequence>MTLKTSDSARAVLFQLLQESNLPEGAVARLADDGEGFSLQIGDVQESDETFDHEGQAVLAIDQQVASQLDGCTLDIEVTEAGPALILKEENPST</sequence>
<evidence type="ECO:0000313" key="1">
    <source>
        <dbReference type="EMBL" id="QDU36261.1"/>
    </source>
</evidence>
<dbReference type="InterPro" id="IPR035903">
    <property type="entry name" value="HesB-like_dom_sf"/>
</dbReference>
<dbReference type="AlphaFoldDB" id="A0A517Z1B3"/>
<evidence type="ECO:0000313" key="2">
    <source>
        <dbReference type="Proteomes" id="UP000320496"/>
    </source>
</evidence>
<dbReference type="EMBL" id="CP036275">
    <property type="protein sequence ID" value="QDU36261.1"/>
    <property type="molecule type" value="Genomic_DNA"/>
</dbReference>
<gene>
    <name evidence="1" type="ORF">Mal4_05450</name>
</gene>
<keyword evidence="2" id="KW-1185">Reference proteome</keyword>
<accession>A0A517Z1B3</accession>
<proteinExistence type="predicted"/>
<name>A0A517Z1B3_9PLAN</name>